<dbReference type="Proteomes" id="UP000031057">
    <property type="component" value="Unassembled WGS sequence"/>
</dbReference>
<dbReference type="InterPro" id="IPR018060">
    <property type="entry name" value="HTH_AraC"/>
</dbReference>
<dbReference type="SMART" id="SM00342">
    <property type="entry name" value="HTH_ARAC"/>
    <property type="match status" value="1"/>
</dbReference>
<protein>
    <recommendedName>
        <fullName evidence="4">HTH araC/xylS-type domain-containing protein</fullName>
    </recommendedName>
</protein>
<dbReference type="Pfam" id="PF12625">
    <property type="entry name" value="Arabinose_bd"/>
    <property type="match status" value="1"/>
</dbReference>
<evidence type="ECO:0000256" key="2">
    <source>
        <dbReference type="ARBA" id="ARBA00023125"/>
    </source>
</evidence>
<dbReference type="InterPro" id="IPR032687">
    <property type="entry name" value="AraC-type_N"/>
</dbReference>
<evidence type="ECO:0000313" key="6">
    <source>
        <dbReference type="Proteomes" id="UP000031057"/>
    </source>
</evidence>
<name>A0A0B1ZIR8_9SPHN</name>
<dbReference type="GO" id="GO:0000976">
    <property type="term" value="F:transcription cis-regulatory region binding"/>
    <property type="evidence" value="ECO:0007669"/>
    <property type="project" value="TreeGrafter"/>
</dbReference>
<feature type="domain" description="HTH araC/xylS-type" evidence="4">
    <location>
        <begin position="241"/>
        <end position="342"/>
    </location>
</feature>
<evidence type="ECO:0000313" key="5">
    <source>
        <dbReference type="EMBL" id="KHK89081.1"/>
    </source>
</evidence>
<dbReference type="Gene3D" id="1.10.10.60">
    <property type="entry name" value="Homeodomain-like"/>
    <property type="match status" value="1"/>
</dbReference>
<dbReference type="InterPro" id="IPR009057">
    <property type="entry name" value="Homeodomain-like_sf"/>
</dbReference>
<dbReference type="EMBL" id="JTDI01000009">
    <property type="protein sequence ID" value="KHK89081.1"/>
    <property type="molecule type" value="Genomic_DNA"/>
</dbReference>
<keyword evidence="3" id="KW-0804">Transcription</keyword>
<keyword evidence="1" id="KW-0805">Transcription regulation</keyword>
<organism evidence="5 6">
    <name type="scientific">Novosphingobium malaysiense</name>
    <dbReference type="NCBI Taxonomy" id="1348853"/>
    <lineage>
        <taxon>Bacteria</taxon>
        <taxon>Pseudomonadati</taxon>
        <taxon>Pseudomonadota</taxon>
        <taxon>Alphaproteobacteria</taxon>
        <taxon>Sphingomonadales</taxon>
        <taxon>Sphingomonadaceae</taxon>
        <taxon>Novosphingobium</taxon>
    </lineage>
</organism>
<dbReference type="SUPFAM" id="SSF46689">
    <property type="entry name" value="Homeodomain-like"/>
    <property type="match status" value="1"/>
</dbReference>
<proteinExistence type="predicted"/>
<keyword evidence="6" id="KW-1185">Reference proteome</keyword>
<evidence type="ECO:0000256" key="1">
    <source>
        <dbReference type="ARBA" id="ARBA00023015"/>
    </source>
</evidence>
<comment type="caution">
    <text evidence="5">The sequence shown here is derived from an EMBL/GenBank/DDBJ whole genome shotgun (WGS) entry which is preliminary data.</text>
</comment>
<dbReference type="PANTHER" id="PTHR47894:SF1">
    <property type="entry name" value="HTH-TYPE TRANSCRIPTIONAL REGULATOR VQSM"/>
    <property type="match status" value="1"/>
</dbReference>
<evidence type="ECO:0000256" key="3">
    <source>
        <dbReference type="ARBA" id="ARBA00023163"/>
    </source>
</evidence>
<dbReference type="GO" id="GO:0005829">
    <property type="term" value="C:cytosol"/>
    <property type="evidence" value="ECO:0007669"/>
    <property type="project" value="TreeGrafter"/>
</dbReference>
<dbReference type="GO" id="GO:0003700">
    <property type="term" value="F:DNA-binding transcription factor activity"/>
    <property type="evidence" value="ECO:0007669"/>
    <property type="project" value="InterPro"/>
</dbReference>
<accession>A0A0B1ZIR8</accession>
<dbReference type="Pfam" id="PF12833">
    <property type="entry name" value="HTH_18"/>
    <property type="match status" value="1"/>
</dbReference>
<keyword evidence="2" id="KW-0238">DNA-binding</keyword>
<evidence type="ECO:0000259" key="4">
    <source>
        <dbReference type="PROSITE" id="PS01124"/>
    </source>
</evidence>
<dbReference type="PANTHER" id="PTHR47894">
    <property type="entry name" value="HTH-TYPE TRANSCRIPTIONAL REGULATOR GADX"/>
    <property type="match status" value="1"/>
</dbReference>
<dbReference type="PROSITE" id="PS01124">
    <property type="entry name" value="HTH_ARAC_FAMILY_2"/>
    <property type="match status" value="1"/>
</dbReference>
<sequence>MDPAVASVSKSIGGYGPYKIDLERLFKNLENVGVCREDIHSECQGRLIEEPVCGIKPEIWNLHVILNSVAGMAAPGIGLKLGKSSYLTEYGSYYQRLRGCETMEDTRKAVKHFHDLSMQPHFYQDRVEQGEWQIKFGLPLAPGPGATVLFEELIAKTKYECEHFLGTDISFKRIELPYQEPAHRSEYEDLLGCRVIFGRPCMMIVFSQDVLDRPSAVRSPRRAALADEDWDAALMGMSLGDRVAAAILEQLVFQPGTYPSLQQVADTFGRSTSTVKRWLSEETLNYRALVDLVRREHVAEYLTFTDIAPKEIAHRLGFTNVHNFRRAFRRWMDMMPGEFRRLMAQESAFVPVLRPSSVRH</sequence>
<reference evidence="5 6" key="1">
    <citation type="submission" date="2014-10" db="EMBL/GenBank/DDBJ databases">
        <title>Genome sequence of Novosphingobium malaysiense MUSC 273(T).</title>
        <authorList>
            <person name="Lee L.-H."/>
        </authorList>
    </citation>
    <scope>NUCLEOTIDE SEQUENCE [LARGE SCALE GENOMIC DNA]</scope>
    <source>
        <strain evidence="5 6">MUSC 273</strain>
    </source>
</reference>
<dbReference type="STRING" id="1348853.LK12_22355"/>
<gene>
    <name evidence="5" type="ORF">LK12_22355</name>
</gene>
<dbReference type="AlphaFoldDB" id="A0A0B1ZIR8"/>
<dbReference type="OrthoDB" id="644174at2"/>